<dbReference type="AlphaFoldDB" id="I7J613"/>
<organism evidence="2 3">
    <name type="scientific">Caloramator australicus RC3</name>
    <dbReference type="NCBI Taxonomy" id="857293"/>
    <lineage>
        <taxon>Bacteria</taxon>
        <taxon>Bacillati</taxon>
        <taxon>Bacillota</taxon>
        <taxon>Clostridia</taxon>
        <taxon>Eubacteriales</taxon>
        <taxon>Clostridiaceae</taxon>
        <taxon>Caloramator</taxon>
    </lineage>
</organism>
<keyword evidence="1" id="KW-0472">Membrane</keyword>
<proteinExistence type="predicted"/>
<sequence length="52" mass="5948">MIKNEREKSKILGILLILIGTIIIIAWMPVWIWLVLLGIGLIYSGLFFFSNS</sequence>
<keyword evidence="1" id="KW-0812">Transmembrane</keyword>
<protein>
    <submittedName>
        <fullName evidence="2">Uncharacterized protein</fullName>
    </submittedName>
</protein>
<keyword evidence="1" id="KW-1133">Transmembrane helix</keyword>
<gene>
    <name evidence="2" type="ORF">CAAU_2108</name>
</gene>
<dbReference type="EMBL" id="CAKP01000111">
    <property type="protein sequence ID" value="CCJ34192.1"/>
    <property type="molecule type" value="Genomic_DNA"/>
</dbReference>
<dbReference type="STRING" id="857293.CAAU_2108"/>
<evidence type="ECO:0000256" key="1">
    <source>
        <dbReference type="SAM" id="Phobius"/>
    </source>
</evidence>
<dbReference type="Proteomes" id="UP000007652">
    <property type="component" value="Unassembled WGS sequence"/>
</dbReference>
<reference evidence="2 3" key="1">
    <citation type="journal article" date="2011" name="J. Bacteriol.">
        <title>Draft genome sequence of Caloramator australicus strain RC3T, a thermoanaerobe from the Great Artesian Basin of Australia.</title>
        <authorList>
            <person name="Ogg C.D."/>
            <person name="Patel B.K.C."/>
        </authorList>
    </citation>
    <scope>NUCLEOTIDE SEQUENCE [LARGE SCALE GENOMIC DNA]</scope>
    <source>
        <strain evidence="2 3">RC3</strain>
    </source>
</reference>
<comment type="caution">
    <text evidence="2">The sequence shown here is derived from an EMBL/GenBank/DDBJ whole genome shotgun (WGS) entry which is preliminary data.</text>
</comment>
<accession>I7J613</accession>
<evidence type="ECO:0000313" key="2">
    <source>
        <dbReference type="EMBL" id="CCJ34192.1"/>
    </source>
</evidence>
<evidence type="ECO:0000313" key="3">
    <source>
        <dbReference type="Proteomes" id="UP000007652"/>
    </source>
</evidence>
<feature type="transmembrane region" description="Helical" evidence="1">
    <location>
        <begin position="12"/>
        <end position="43"/>
    </location>
</feature>
<keyword evidence="3" id="KW-1185">Reference proteome</keyword>
<name>I7J613_9CLOT</name>